<dbReference type="AlphaFoldDB" id="A0A401YJ60"/>
<keyword evidence="3" id="KW-1185">Reference proteome</keyword>
<dbReference type="SMART" id="SM00347">
    <property type="entry name" value="HTH_MARR"/>
    <property type="match status" value="1"/>
</dbReference>
<dbReference type="InterPro" id="IPR039422">
    <property type="entry name" value="MarR/SlyA-like"/>
</dbReference>
<dbReference type="PANTHER" id="PTHR33164:SF104">
    <property type="entry name" value="TRANSCRIPTIONAL REGULATORY PROTEIN"/>
    <property type="match status" value="1"/>
</dbReference>
<name>A0A401YJ60_9ACTN</name>
<dbReference type="InterPro" id="IPR036390">
    <property type="entry name" value="WH_DNA-bd_sf"/>
</dbReference>
<dbReference type="Gene3D" id="1.10.10.10">
    <property type="entry name" value="Winged helix-like DNA-binding domain superfamily/Winged helix DNA-binding domain"/>
    <property type="match status" value="1"/>
</dbReference>
<dbReference type="EMBL" id="BIFH01000016">
    <property type="protein sequence ID" value="GCD94662.1"/>
    <property type="molecule type" value="Genomic_DNA"/>
</dbReference>
<protein>
    <submittedName>
        <fullName evidence="2">MarR family transcriptional regulator</fullName>
    </submittedName>
</protein>
<dbReference type="Proteomes" id="UP000286931">
    <property type="component" value="Unassembled WGS sequence"/>
</dbReference>
<dbReference type="GO" id="GO:0003700">
    <property type="term" value="F:DNA-binding transcription factor activity"/>
    <property type="evidence" value="ECO:0007669"/>
    <property type="project" value="InterPro"/>
</dbReference>
<comment type="caution">
    <text evidence="2">The sequence shown here is derived from an EMBL/GenBank/DDBJ whole genome shotgun (WGS) entry which is preliminary data.</text>
</comment>
<dbReference type="OrthoDB" id="3237509at2"/>
<dbReference type="PANTHER" id="PTHR33164">
    <property type="entry name" value="TRANSCRIPTIONAL REGULATOR, MARR FAMILY"/>
    <property type="match status" value="1"/>
</dbReference>
<dbReference type="SUPFAM" id="SSF46785">
    <property type="entry name" value="Winged helix' DNA-binding domain"/>
    <property type="match status" value="1"/>
</dbReference>
<dbReference type="GO" id="GO:0006950">
    <property type="term" value="P:response to stress"/>
    <property type="evidence" value="ECO:0007669"/>
    <property type="project" value="TreeGrafter"/>
</dbReference>
<gene>
    <name evidence="2" type="ORF">EHYA_02331</name>
</gene>
<dbReference type="RefSeq" id="WP_126636833.1">
    <property type="nucleotide sequence ID" value="NZ_BIFH01000016.1"/>
</dbReference>
<dbReference type="InterPro" id="IPR000835">
    <property type="entry name" value="HTH_MarR-typ"/>
</dbReference>
<evidence type="ECO:0000313" key="2">
    <source>
        <dbReference type="EMBL" id="GCD94662.1"/>
    </source>
</evidence>
<proteinExistence type="predicted"/>
<dbReference type="Pfam" id="PF12802">
    <property type="entry name" value="MarR_2"/>
    <property type="match status" value="1"/>
</dbReference>
<evidence type="ECO:0000259" key="1">
    <source>
        <dbReference type="PROSITE" id="PS50995"/>
    </source>
</evidence>
<dbReference type="InterPro" id="IPR036388">
    <property type="entry name" value="WH-like_DNA-bd_sf"/>
</dbReference>
<accession>A0A401YJ60</accession>
<reference evidence="2 3" key="1">
    <citation type="submission" date="2018-12" db="EMBL/GenBank/DDBJ databases">
        <title>Draft genome sequence of Embleya hyalina NBRC 13850T.</title>
        <authorList>
            <person name="Komaki H."/>
            <person name="Hosoyama A."/>
            <person name="Kimura A."/>
            <person name="Ichikawa N."/>
            <person name="Tamura T."/>
        </authorList>
    </citation>
    <scope>NUCLEOTIDE SEQUENCE [LARGE SCALE GENOMIC DNA]</scope>
    <source>
        <strain evidence="2 3">NBRC 13850</strain>
    </source>
</reference>
<feature type="domain" description="HTH marR-type" evidence="1">
    <location>
        <begin position="26"/>
        <end position="161"/>
    </location>
</feature>
<dbReference type="PROSITE" id="PS50995">
    <property type="entry name" value="HTH_MARR_2"/>
    <property type="match status" value="1"/>
</dbReference>
<evidence type="ECO:0000313" key="3">
    <source>
        <dbReference type="Proteomes" id="UP000286931"/>
    </source>
</evidence>
<sequence length="175" mass="18413">MTASEDRASALVSAWQAELPDVLDATTELSKRIMLLAADLDEATRRELPEFGLTPAQFGVLVALRRAGAPYRLKPTELSRALLLSSGGTSNVTNHLVAEGLAERLPDQGDGRGTLICLTPRGVRVAEEAVRANAAAHAEVWRGAPAAAIEAATLALREIAAATEAPRTAGRRRGA</sequence>
<organism evidence="2 3">
    <name type="scientific">Embleya hyalina</name>
    <dbReference type="NCBI Taxonomy" id="516124"/>
    <lineage>
        <taxon>Bacteria</taxon>
        <taxon>Bacillati</taxon>
        <taxon>Actinomycetota</taxon>
        <taxon>Actinomycetes</taxon>
        <taxon>Kitasatosporales</taxon>
        <taxon>Streptomycetaceae</taxon>
        <taxon>Embleya</taxon>
    </lineage>
</organism>